<reference evidence="1" key="1">
    <citation type="submission" date="2020-02" db="EMBL/GenBank/DDBJ databases">
        <authorList>
            <person name="Meier V. D."/>
        </authorList>
    </citation>
    <scope>NUCLEOTIDE SEQUENCE</scope>
    <source>
        <strain evidence="1">AVDCRST_MAG61</strain>
    </source>
</reference>
<evidence type="ECO:0000313" key="1">
    <source>
        <dbReference type="EMBL" id="CAA9336481.1"/>
    </source>
</evidence>
<name>A0A6J4LM34_9ACTN</name>
<protein>
    <submittedName>
        <fullName evidence="1">Uncharacterized protein</fullName>
    </submittedName>
</protein>
<gene>
    <name evidence="1" type="ORF">AVDCRST_MAG61-3302</name>
</gene>
<proteinExistence type="predicted"/>
<accession>A0A6J4LM34</accession>
<dbReference type="EMBL" id="CADCTT010000388">
    <property type="protein sequence ID" value="CAA9336481.1"/>
    <property type="molecule type" value="Genomic_DNA"/>
</dbReference>
<dbReference type="AlphaFoldDB" id="A0A6J4LM34"/>
<organism evidence="1">
    <name type="scientific">uncultured Friedmanniella sp</name>
    <dbReference type="NCBI Taxonomy" id="335381"/>
    <lineage>
        <taxon>Bacteria</taxon>
        <taxon>Bacillati</taxon>
        <taxon>Actinomycetota</taxon>
        <taxon>Actinomycetes</taxon>
        <taxon>Propionibacteriales</taxon>
        <taxon>Nocardioidaceae</taxon>
        <taxon>Friedmanniella</taxon>
        <taxon>environmental samples</taxon>
    </lineage>
</organism>
<sequence>MTRDEDGTGLSRSGRVFHALRLWLGRALS</sequence>